<proteinExistence type="predicted"/>
<comment type="caution">
    <text evidence="1">The sequence shown here is derived from an EMBL/GenBank/DDBJ whole genome shotgun (WGS) entry which is preliminary data.</text>
</comment>
<protein>
    <submittedName>
        <fullName evidence="1">Uncharacterized protein</fullName>
    </submittedName>
</protein>
<dbReference type="EMBL" id="SNRY01001076">
    <property type="protein sequence ID" value="KAA6333757.1"/>
    <property type="molecule type" value="Genomic_DNA"/>
</dbReference>
<accession>A0A5J4RIN8</accession>
<dbReference type="AlphaFoldDB" id="A0A5J4RIN8"/>
<sequence>MKKVSIIAVLTVLLLSSAYTSKQSVYEKTIADYVQTDKHGTFTDLKFKALSIEKTVDITVADSLKLLQTEFEKLRDEQITSQQCTLDYLNGLLKDNQSAKYAKHAMDEQLNRSIAATQSRIDSLRNLPATDSNCYKGRSLTEVVSVVVKCRYSYTMPGNGAAKERTDNFILSPDGKKVLRKEKSADL</sequence>
<gene>
    <name evidence="1" type="ORF">EZS27_017870</name>
</gene>
<evidence type="ECO:0000313" key="1">
    <source>
        <dbReference type="EMBL" id="KAA6333757.1"/>
    </source>
</evidence>
<organism evidence="1">
    <name type="scientific">termite gut metagenome</name>
    <dbReference type="NCBI Taxonomy" id="433724"/>
    <lineage>
        <taxon>unclassified sequences</taxon>
        <taxon>metagenomes</taxon>
        <taxon>organismal metagenomes</taxon>
    </lineage>
</organism>
<name>A0A5J4RIN8_9ZZZZ</name>
<reference evidence="1" key="1">
    <citation type="submission" date="2019-03" db="EMBL/GenBank/DDBJ databases">
        <title>Single cell metagenomics reveals metabolic interactions within the superorganism composed of flagellate Streblomastix strix and complex community of Bacteroidetes bacteria on its surface.</title>
        <authorList>
            <person name="Treitli S.C."/>
            <person name="Kolisko M."/>
            <person name="Husnik F."/>
            <person name="Keeling P."/>
            <person name="Hampl V."/>
        </authorList>
    </citation>
    <scope>NUCLEOTIDE SEQUENCE</scope>
    <source>
        <strain evidence="1">STM</strain>
    </source>
</reference>